<protein>
    <recommendedName>
        <fullName evidence="3">Tyrosine specific protein phosphatases domain-containing protein</fullName>
    </recommendedName>
</protein>
<keyword evidence="5" id="KW-1185">Reference proteome</keyword>
<evidence type="ECO:0000259" key="3">
    <source>
        <dbReference type="PROSITE" id="PS50056"/>
    </source>
</evidence>
<gene>
    <name evidence="4" type="ORF">C7M71_016250</name>
</gene>
<dbReference type="PROSITE" id="PS00383">
    <property type="entry name" value="TYR_PHOSPHATASE_1"/>
    <property type="match status" value="1"/>
</dbReference>
<dbReference type="GO" id="GO:0004721">
    <property type="term" value="F:phosphoprotein phosphatase activity"/>
    <property type="evidence" value="ECO:0007669"/>
    <property type="project" value="InterPro"/>
</dbReference>
<name>A0A345SYD9_9ACTN</name>
<feature type="compositionally biased region" description="Low complexity" evidence="2">
    <location>
        <begin position="36"/>
        <end position="51"/>
    </location>
</feature>
<proteinExistence type="inferred from homology"/>
<evidence type="ECO:0000313" key="4">
    <source>
        <dbReference type="EMBL" id="AXI78744.1"/>
    </source>
</evidence>
<sequence>MWPRWPGSPSSSPQTARSRRDPGTATAPASVERPFRCAPPRSRPPATARWPTAALSACPAAVSRETTAEHQCVSPEQPHPGRRTSVTERQQLPADAATGARTAPVTVGEQPAAARSLGLSGALNARDLGGYRTADGRTLRHGTALRSDALHRLSAQDLDTLRTLGLRQIVDLRGLAEVRENGPDRIPGLPVAEIDAAEHSATPMTVTPDTPDGVTLHHLPVHSDAFDIHVALREALAGRDSTSQRALLGNGGGEAIMTGLYRWFVTDAGARDRFARVLRLLARPGGTPLLFHCTAGKDRTGWTAALLLTALGVDRDTVFDDYLLTNERHAALVDRLMDGFGTRGIMAEPELILPVYRAEPAYLAAAFAEVESGWPSLDAFLTDGLGLDDSVRRGLRANLLAD</sequence>
<dbReference type="Proteomes" id="UP000249340">
    <property type="component" value="Chromosome"/>
</dbReference>
<accession>A0A345SYD9</accession>
<comment type="similarity">
    <text evidence="1">Belongs to the protein-tyrosine phosphatase family.</text>
</comment>
<feature type="region of interest" description="Disordered" evidence="2">
    <location>
        <begin position="1"/>
        <end position="51"/>
    </location>
</feature>
<dbReference type="InterPro" id="IPR000387">
    <property type="entry name" value="Tyr_Pase_dom"/>
</dbReference>
<dbReference type="OrthoDB" id="1188001at2"/>
<dbReference type="KEGG" id="stri:C7M71_016250"/>
<dbReference type="InterPro" id="IPR029021">
    <property type="entry name" value="Prot-tyrosine_phosphatase-like"/>
</dbReference>
<dbReference type="Gene3D" id="3.90.190.10">
    <property type="entry name" value="Protein tyrosine phosphatase superfamily"/>
    <property type="match status" value="1"/>
</dbReference>
<evidence type="ECO:0000256" key="1">
    <source>
        <dbReference type="ARBA" id="ARBA00009580"/>
    </source>
</evidence>
<dbReference type="PANTHER" id="PTHR31126:SF1">
    <property type="entry name" value="TYROSINE SPECIFIC PROTEIN PHOSPHATASES DOMAIN-CONTAINING PROTEIN"/>
    <property type="match status" value="1"/>
</dbReference>
<organism evidence="4 5">
    <name type="scientific">Peterkaempfera bronchialis</name>
    <dbReference type="NCBI Taxonomy" id="2126346"/>
    <lineage>
        <taxon>Bacteria</taxon>
        <taxon>Bacillati</taxon>
        <taxon>Actinomycetota</taxon>
        <taxon>Actinomycetes</taxon>
        <taxon>Kitasatosporales</taxon>
        <taxon>Streptomycetaceae</taxon>
        <taxon>Peterkaempfera</taxon>
    </lineage>
</organism>
<dbReference type="PANTHER" id="PTHR31126">
    <property type="entry name" value="TYROSINE-PROTEIN PHOSPHATASE"/>
    <property type="match status" value="1"/>
</dbReference>
<dbReference type="PROSITE" id="PS50056">
    <property type="entry name" value="TYR_PHOSPHATASE_2"/>
    <property type="match status" value="1"/>
</dbReference>
<reference evidence="5" key="1">
    <citation type="submission" date="2018-07" db="EMBL/GenBank/DDBJ databases">
        <title>Streptacidiphilus bronchialis DSM 106435 chromosome.</title>
        <authorList>
            <person name="Batra D."/>
            <person name="Gulvik C.A."/>
        </authorList>
    </citation>
    <scope>NUCLEOTIDE SEQUENCE [LARGE SCALE GENOMIC DNA]</scope>
    <source>
        <strain evidence="5">DSM 106435</strain>
    </source>
</reference>
<dbReference type="SUPFAM" id="SSF52799">
    <property type="entry name" value="(Phosphotyrosine protein) phosphatases II"/>
    <property type="match status" value="1"/>
</dbReference>
<feature type="region of interest" description="Disordered" evidence="2">
    <location>
        <begin position="68"/>
        <end position="88"/>
    </location>
</feature>
<dbReference type="Pfam" id="PF13350">
    <property type="entry name" value="Y_phosphatase3"/>
    <property type="match status" value="1"/>
</dbReference>
<feature type="domain" description="Tyrosine specific protein phosphatases" evidence="3">
    <location>
        <begin position="272"/>
        <end position="314"/>
    </location>
</feature>
<dbReference type="AlphaFoldDB" id="A0A345SYD9"/>
<feature type="compositionally biased region" description="Low complexity" evidence="2">
    <location>
        <begin position="1"/>
        <end position="13"/>
    </location>
</feature>
<dbReference type="InterPro" id="IPR016130">
    <property type="entry name" value="Tyr_Pase_AS"/>
</dbReference>
<evidence type="ECO:0000256" key="2">
    <source>
        <dbReference type="SAM" id="MobiDB-lite"/>
    </source>
</evidence>
<dbReference type="EMBL" id="CP031264">
    <property type="protein sequence ID" value="AXI78744.1"/>
    <property type="molecule type" value="Genomic_DNA"/>
</dbReference>
<dbReference type="InterPro" id="IPR026893">
    <property type="entry name" value="Tyr/Ser_Pase_IphP-type"/>
</dbReference>
<evidence type="ECO:0000313" key="5">
    <source>
        <dbReference type="Proteomes" id="UP000249340"/>
    </source>
</evidence>